<accession>A0A0N4THC4</accession>
<keyword evidence="2" id="KW-1185">Reference proteome</keyword>
<reference evidence="3" key="1">
    <citation type="submission" date="2017-02" db="UniProtKB">
        <authorList>
            <consortium name="WormBaseParasite"/>
        </authorList>
    </citation>
    <scope>IDENTIFICATION</scope>
</reference>
<gene>
    <name evidence="1" type="ORF">BPAG_LOCUS7576</name>
</gene>
<organism evidence="3">
    <name type="scientific">Brugia pahangi</name>
    <name type="common">Filarial nematode worm</name>
    <dbReference type="NCBI Taxonomy" id="6280"/>
    <lineage>
        <taxon>Eukaryota</taxon>
        <taxon>Metazoa</taxon>
        <taxon>Ecdysozoa</taxon>
        <taxon>Nematoda</taxon>
        <taxon>Chromadorea</taxon>
        <taxon>Rhabditida</taxon>
        <taxon>Spirurina</taxon>
        <taxon>Spiruromorpha</taxon>
        <taxon>Filarioidea</taxon>
        <taxon>Onchocercidae</taxon>
        <taxon>Brugia</taxon>
    </lineage>
</organism>
<dbReference type="AlphaFoldDB" id="A0A0N4THC4"/>
<evidence type="ECO:0000313" key="1">
    <source>
        <dbReference type="EMBL" id="VDN88762.1"/>
    </source>
</evidence>
<reference evidence="1 2" key="2">
    <citation type="submission" date="2018-11" db="EMBL/GenBank/DDBJ databases">
        <authorList>
            <consortium name="Pathogen Informatics"/>
        </authorList>
    </citation>
    <scope>NUCLEOTIDE SEQUENCE [LARGE SCALE GENOMIC DNA]</scope>
</reference>
<dbReference type="Proteomes" id="UP000278627">
    <property type="component" value="Unassembled WGS sequence"/>
</dbReference>
<sequence length="35" mass="3963">MANTKICSNKSYYTCGNFTINDNTNNNNNRCNNNS</sequence>
<name>A0A0N4THC4_BRUPA</name>
<proteinExistence type="predicted"/>
<evidence type="ECO:0000313" key="2">
    <source>
        <dbReference type="Proteomes" id="UP000278627"/>
    </source>
</evidence>
<evidence type="ECO:0000313" key="3">
    <source>
        <dbReference type="WBParaSite" id="BPAG_0000761201-mRNA-1"/>
    </source>
</evidence>
<protein>
    <submittedName>
        <fullName evidence="1 3">Uncharacterized protein</fullName>
    </submittedName>
</protein>
<dbReference type="WBParaSite" id="BPAG_0000761201-mRNA-1">
    <property type="protein sequence ID" value="BPAG_0000761201-mRNA-1"/>
    <property type="gene ID" value="BPAG_0000761201"/>
</dbReference>
<dbReference type="EMBL" id="UZAD01008788">
    <property type="protein sequence ID" value="VDN88762.1"/>
    <property type="molecule type" value="Genomic_DNA"/>
</dbReference>